<accession>A0A1J5AZL8</accession>
<keyword evidence="1" id="KW-0812">Transmembrane</keyword>
<dbReference type="InterPro" id="IPR011990">
    <property type="entry name" value="TPR-like_helical_dom_sf"/>
</dbReference>
<evidence type="ECO:0008006" key="4">
    <source>
        <dbReference type="Google" id="ProtNLM"/>
    </source>
</evidence>
<dbReference type="Proteomes" id="UP000183605">
    <property type="component" value="Unassembled WGS sequence"/>
</dbReference>
<evidence type="ECO:0000313" key="3">
    <source>
        <dbReference type="Proteomes" id="UP000183605"/>
    </source>
</evidence>
<comment type="caution">
    <text evidence="2">The sequence shown here is derived from an EMBL/GenBank/DDBJ whole genome shotgun (WGS) entry which is preliminary data.</text>
</comment>
<dbReference type="AlphaFoldDB" id="A0A1J5AZL8"/>
<protein>
    <recommendedName>
        <fullName evidence="4">Tetratricopeptide repeat-like domain-containing protein</fullName>
    </recommendedName>
</protein>
<organism evidence="2 3">
    <name type="scientific">Candidatus Beckwithbacteria bacterium CG2_30_44_31</name>
    <dbReference type="NCBI Taxonomy" id="1805035"/>
    <lineage>
        <taxon>Bacteria</taxon>
        <taxon>Candidatus Beckwithiibacteriota</taxon>
    </lineage>
</organism>
<dbReference type="Gene3D" id="1.25.40.10">
    <property type="entry name" value="Tetratricopeptide repeat domain"/>
    <property type="match status" value="1"/>
</dbReference>
<dbReference type="SUPFAM" id="SSF48452">
    <property type="entry name" value="TPR-like"/>
    <property type="match status" value="1"/>
</dbReference>
<keyword evidence="1" id="KW-1133">Transmembrane helix</keyword>
<name>A0A1J5AZL8_9BACT</name>
<gene>
    <name evidence="2" type="ORF">AUK18_00335</name>
</gene>
<dbReference type="EMBL" id="MNXQ01000008">
    <property type="protein sequence ID" value="OIP04275.1"/>
    <property type="molecule type" value="Genomic_DNA"/>
</dbReference>
<feature type="transmembrane region" description="Helical" evidence="1">
    <location>
        <begin position="38"/>
        <end position="57"/>
    </location>
</feature>
<reference evidence="2 3" key="1">
    <citation type="journal article" date="2016" name="Environ. Microbiol.">
        <title>Genomic resolution of a cold subsurface aquifer community provides metabolic insights for novel microbes adapted to high CO concentrations.</title>
        <authorList>
            <person name="Probst A.J."/>
            <person name="Castelle C.J."/>
            <person name="Singh A."/>
            <person name="Brown C.T."/>
            <person name="Anantharaman K."/>
            <person name="Sharon I."/>
            <person name="Hug L.A."/>
            <person name="Burstein D."/>
            <person name="Emerson J.B."/>
            <person name="Thomas B.C."/>
            <person name="Banfield J.F."/>
        </authorList>
    </citation>
    <scope>NUCLEOTIDE SEQUENCE [LARGE SCALE GENOMIC DNA]</scope>
    <source>
        <strain evidence="2">CG2_30_44_31</strain>
    </source>
</reference>
<keyword evidence="1" id="KW-0472">Membrane</keyword>
<evidence type="ECO:0000313" key="2">
    <source>
        <dbReference type="EMBL" id="OIP04275.1"/>
    </source>
</evidence>
<sequence>MAEINSSKDLLKYLITLGKRVYRPAKPFLNPLLKKIKIIYLLIALLIIGLVGNYQYWMEKKAYEESLRQRAVIIQEIESWEKVLETKPEYRDILLRLALLNWKIYNNDKAKEYWEKANYLDPNRAEVQEVGKIIFPASLP</sequence>
<proteinExistence type="predicted"/>
<evidence type="ECO:0000256" key="1">
    <source>
        <dbReference type="SAM" id="Phobius"/>
    </source>
</evidence>